<evidence type="ECO:0000256" key="1">
    <source>
        <dbReference type="ARBA" id="ARBA00008875"/>
    </source>
</evidence>
<comment type="caution">
    <text evidence="8">The sequence shown here is derived from an EMBL/GenBank/DDBJ whole genome shotgun (WGS) entry which is preliminary data.</text>
</comment>
<dbReference type="SUPFAM" id="SSF51445">
    <property type="entry name" value="(Trans)glycosidases"/>
    <property type="match status" value="1"/>
</dbReference>
<dbReference type="Gene3D" id="2.60.40.1500">
    <property type="entry name" value="Glycosyl hydrolase domain, family 39"/>
    <property type="match status" value="1"/>
</dbReference>
<keyword evidence="6" id="KW-0326">Glycosidase</keyword>
<feature type="domain" description="HTH araC/xylS-type" evidence="7">
    <location>
        <begin position="174"/>
        <end position="272"/>
    </location>
</feature>
<evidence type="ECO:0000313" key="8">
    <source>
        <dbReference type="EMBL" id="MBB5263816.1"/>
    </source>
</evidence>
<keyword evidence="2" id="KW-0378">Hydrolase</keyword>
<evidence type="ECO:0000259" key="7">
    <source>
        <dbReference type="PROSITE" id="PS01124"/>
    </source>
</evidence>
<dbReference type="InterPro" id="IPR018060">
    <property type="entry name" value="HTH_AraC"/>
</dbReference>
<evidence type="ECO:0000313" key="9">
    <source>
        <dbReference type="Proteomes" id="UP000543642"/>
    </source>
</evidence>
<organism evidence="8 9">
    <name type="scientific">Catenibacillus scindens</name>
    <dbReference type="NCBI Taxonomy" id="673271"/>
    <lineage>
        <taxon>Bacteria</taxon>
        <taxon>Bacillati</taxon>
        <taxon>Bacillota</taxon>
        <taxon>Clostridia</taxon>
        <taxon>Lachnospirales</taxon>
        <taxon>Lachnospiraceae</taxon>
        <taxon>Catenibacillus</taxon>
    </lineage>
</organism>
<dbReference type="InterPro" id="IPR017853">
    <property type="entry name" value="GH"/>
</dbReference>
<dbReference type="SUPFAM" id="SSF46689">
    <property type="entry name" value="Homeodomain-like"/>
    <property type="match status" value="2"/>
</dbReference>
<dbReference type="EMBL" id="JACHFW010000002">
    <property type="protein sequence ID" value="MBB5263816.1"/>
    <property type="molecule type" value="Genomic_DNA"/>
</dbReference>
<evidence type="ECO:0000256" key="4">
    <source>
        <dbReference type="ARBA" id="ARBA00023125"/>
    </source>
</evidence>
<sequence length="762" mass="86845">MIITDEGLMPIYENFPFQIWLETQMPEEIFKPSDYLLCYLVSNQIQGTVNGEANTYNAGDLFIIHPGDSYIIQAQDSYLLCIVRMDFNFILRCCDYQLPRFDHPILGIHLPSGTKERIIGQLIEKICYLTDLYYMAPKPSRTRMTYVFFDFAHFLIENFQKDFEETTPQHRRIFQIRDYLETNFSQPISLNMLAQNLGLTPQYLSSFIKEHFECTFGEYLNTVRLNHVAYDLIYTQNTITQIMYQNGFPNASGFNHAFKKRYSMTALEYRRTARAQHFGDMPKSPDAAFMAISQKNYKVFCSFRKNNRLPVTNSGKTHQLSLDVSKTLPLAKPWGRILNLGTAAMVLNTGFVQALEQVCSHISFKYGRIKDLFALSPENCVICLDTLLRHGLTPFIVISPSKAYGSRPNDFLQQLKDFLRQMVICFGAASMASWKIEWAMPEGYSIAGALEASTQMFKAVRQILPNTSVGGPAFPMERSFEDLKQLLAAWKGENFIPDFISFTACPYSPDFSLSPEGLTISDPDILPKRTAAALQIINQTFKSEKNTWTIPGLYIVDCDYEKKDYNTRNDSLFMSSFLTRNHIMVKDLAAAFASPPLSDLEPRPAKSVLLQGGRGMLTSSGIYKPSFFAMMFLNLLGENCIHSSENDIITMDSTGRIIALLFNYSHPGTDTAVINLRLAFHYLPGKNYQVTRLVVNEKWGSVFHRLDGDRDLGCLPLDVKEQLRQSIWPHVSITSEKNTNVLNHSEFINPQEMIAIILTPQE</sequence>
<dbReference type="InterPro" id="IPR009057">
    <property type="entry name" value="Homeodomain-like_sf"/>
</dbReference>
<reference evidence="8 9" key="1">
    <citation type="submission" date="2020-08" db="EMBL/GenBank/DDBJ databases">
        <title>Genomic Encyclopedia of Type Strains, Phase IV (KMG-IV): sequencing the most valuable type-strain genomes for metagenomic binning, comparative biology and taxonomic classification.</title>
        <authorList>
            <person name="Goeker M."/>
        </authorList>
    </citation>
    <scope>NUCLEOTIDE SEQUENCE [LARGE SCALE GENOMIC DNA]</scope>
    <source>
        <strain evidence="8 9">DSM 106146</strain>
    </source>
</reference>
<dbReference type="GO" id="GO:0016798">
    <property type="term" value="F:hydrolase activity, acting on glycosyl bonds"/>
    <property type="evidence" value="ECO:0007669"/>
    <property type="project" value="UniProtKB-KW"/>
</dbReference>
<dbReference type="GO" id="GO:0003700">
    <property type="term" value="F:DNA-binding transcription factor activity"/>
    <property type="evidence" value="ECO:0007669"/>
    <property type="project" value="InterPro"/>
</dbReference>
<dbReference type="PANTHER" id="PTHR43280">
    <property type="entry name" value="ARAC-FAMILY TRANSCRIPTIONAL REGULATOR"/>
    <property type="match status" value="1"/>
</dbReference>
<evidence type="ECO:0000256" key="6">
    <source>
        <dbReference type="ARBA" id="ARBA00023295"/>
    </source>
</evidence>
<dbReference type="Gene3D" id="1.10.10.60">
    <property type="entry name" value="Homeodomain-like"/>
    <property type="match status" value="2"/>
</dbReference>
<accession>A0A7W8M4Z6</accession>
<evidence type="ECO:0000256" key="2">
    <source>
        <dbReference type="ARBA" id="ARBA00022801"/>
    </source>
</evidence>
<dbReference type="AlphaFoldDB" id="A0A7W8M4Z6"/>
<name>A0A7W8M4Z6_9FIRM</name>
<evidence type="ECO:0000256" key="3">
    <source>
        <dbReference type="ARBA" id="ARBA00023015"/>
    </source>
</evidence>
<comment type="similarity">
    <text evidence="1">Belongs to the glycosyl hydrolase 39 family.</text>
</comment>
<dbReference type="PANTHER" id="PTHR43280:SF2">
    <property type="entry name" value="HTH-TYPE TRANSCRIPTIONAL REGULATOR EXSA"/>
    <property type="match status" value="1"/>
</dbReference>
<dbReference type="RefSeq" id="WP_183771941.1">
    <property type="nucleotide sequence ID" value="NZ_JACHFW010000002.1"/>
</dbReference>
<dbReference type="PROSITE" id="PS01124">
    <property type="entry name" value="HTH_ARAC_FAMILY_2"/>
    <property type="match status" value="1"/>
</dbReference>
<dbReference type="Pfam" id="PF12833">
    <property type="entry name" value="HTH_18"/>
    <property type="match status" value="1"/>
</dbReference>
<dbReference type="InterPro" id="IPR049166">
    <property type="entry name" value="GH39_cat"/>
</dbReference>
<keyword evidence="5" id="KW-0804">Transcription</keyword>
<keyword evidence="9" id="KW-1185">Reference proteome</keyword>
<evidence type="ECO:0000256" key="5">
    <source>
        <dbReference type="ARBA" id="ARBA00023163"/>
    </source>
</evidence>
<proteinExistence type="inferred from homology"/>
<dbReference type="Gene3D" id="3.20.20.80">
    <property type="entry name" value="Glycosidases"/>
    <property type="match status" value="1"/>
</dbReference>
<dbReference type="Proteomes" id="UP000543642">
    <property type="component" value="Unassembled WGS sequence"/>
</dbReference>
<dbReference type="SUPFAM" id="SSF51011">
    <property type="entry name" value="Glycosyl hydrolase domain"/>
    <property type="match status" value="1"/>
</dbReference>
<keyword evidence="4 8" id="KW-0238">DNA-binding</keyword>
<protein>
    <submittedName>
        <fullName evidence="8">AraC-like DNA-binding protein</fullName>
    </submittedName>
</protein>
<dbReference type="GO" id="GO:0043565">
    <property type="term" value="F:sequence-specific DNA binding"/>
    <property type="evidence" value="ECO:0007669"/>
    <property type="project" value="InterPro"/>
</dbReference>
<dbReference type="SMART" id="SM00342">
    <property type="entry name" value="HTH_ARAC"/>
    <property type="match status" value="1"/>
</dbReference>
<dbReference type="Pfam" id="PF01229">
    <property type="entry name" value="Glyco_hydro_39"/>
    <property type="match status" value="1"/>
</dbReference>
<gene>
    <name evidence="8" type="ORF">HNP82_000914</name>
</gene>
<keyword evidence="3" id="KW-0805">Transcription regulation</keyword>